<feature type="compositionally biased region" description="Basic and acidic residues" evidence="1">
    <location>
        <begin position="463"/>
        <end position="511"/>
    </location>
</feature>
<feature type="compositionally biased region" description="Basic and acidic residues" evidence="1">
    <location>
        <begin position="670"/>
        <end position="701"/>
    </location>
</feature>
<dbReference type="InParanoid" id="A0A1S3HB64"/>
<dbReference type="SUPFAM" id="SSF47923">
    <property type="entry name" value="Ypt/Rab-GAP domain of gyp1p"/>
    <property type="match status" value="1"/>
</dbReference>
<organism evidence="2 3">
    <name type="scientific">Lingula anatina</name>
    <name type="common">Brachiopod</name>
    <name type="synonym">Lingula unguis</name>
    <dbReference type="NCBI Taxonomy" id="7574"/>
    <lineage>
        <taxon>Eukaryota</taxon>
        <taxon>Metazoa</taxon>
        <taxon>Spiralia</taxon>
        <taxon>Lophotrochozoa</taxon>
        <taxon>Brachiopoda</taxon>
        <taxon>Linguliformea</taxon>
        <taxon>Lingulata</taxon>
        <taxon>Lingulida</taxon>
        <taxon>Linguloidea</taxon>
        <taxon>Lingulidae</taxon>
        <taxon>Lingula</taxon>
    </lineage>
</organism>
<dbReference type="AlphaFoldDB" id="A0A1S3HB64"/>
<feature type="region of interest" description="Disordered" evidence="1">
    <location>
        <begin position="450"/>
        <end position="511"/>
    </location>
</feature>
<accession>A0A1S3HB64</accession>
<protein>
    <submittedName>
        <fullName evidence="3">Uncharacterized protein LOC106153737</fullName>
    </submittedName>
</protein>
<feature type="region of interest" description="Disordered" evidence="1">
    <location>
        <begin position="670"/>
        <end position="709"/>
    </location>
</feature>
<dbReference type="OrthoDB" id="2126613at2759"/>
<dbReference type="Gene3D" id="1.10.472.80">
    <property type="entry name" value="Ypt/Rab-GAP domain of gyp1p, domain 3"/>
    <property type="match status" value="1"/>
</dbReference>
<dbReference type="GeneID" id="106153737"/>
<gene>
    <name evidence="3" type="primary">LOC106153737</name>
</gene>
<keyword evidence="2" id="KW-1185">Reference proteome</keyword>
<evidence type="ECO:0000313" key="2">
    <source>
        <dbReference type="Proteomes" id="UP000085678"/>
    </source>
</evidence>
<evidence type="ECO:0000313" key="3">
    <source>
        <dbReference type="RefSeq" id="XP_013383272.1"/>
    </source>
</evidence>
<dbReference type="Proteomes" id="UP000085678">
    <property type="component" value="Unplaced"/>
</dbReference>
<name>A0A1S3HB64_LINAN</name>
<dbReference type="RefSeq" id="XP_013383272.1">
    <property type="nucleotide sequence ID" value="XM_013527818.1"/>
</dbReference>
<proteinExistence type="predicted"/>
<evidence type="ECO:0000256" key="1">
    <source>
        <dbReference type="SAM" id="MobiDB-lite"/>
    </source>
</evidence>
<reference evidence="3" key="1">
    <citation type="submission" date="2025-08" db="UniProtKB">
        <authorList>
            <consortium name="RefSeq"/>
        </authorList>
    </citation>
    <scope>IDENTIFICATION</scope>
    <source>
        <tissue evidence="3">Gonads</tissue>
    </source>
</reference>
<sequence>MAAKGGFPSWLLDGKERISSSQDWKAFVAELHEVIQQQLTESHVQQFTDLSDAEKTLFMERAAMALQGGQAYDALYAKVSLTMDQCLSNEIARELLEESPINTKTDLILNNAKEGSVGILKKWPDLKSKLHVCFNQSLPWALRHIVWRLFLSSTKARKEYVDILSTNPRAAMSELDLEISQKCENLLNSETTVEELRGSVGAFYGMKAVLSYYHSRKQSRVSLTDIEYMLMLPLIYTASKSISRRDPPPSHVVAMLVEEYISLMESRPGYVVDSGSDIHDEEMKSFTFKVAQIIQERDSDLAIKLGQACIPSEKIITTEAARQSVFEEGLTTLVRPCIKALFVGFLNIDTVLYIWDQYIIGLDVPGYHTECLPVFTVVYLMLLKDQLMRCDDISAMETVLKEGSRNIKTSQFQYLVNRFFYRDLYGLLNKDEKTGLPVLDPTQTKYPPWHHWSKGRIPSHTTAETRRLAREQREYERERLLQQQREADDKRRDAEEQQRRDAEYQNKRRAAADLEKVDEEKLYLENLLDEERRRREESERRAAAEIERLQKEIEAMKGRKFKSPAPSVFSLRSVISYLIPAPPPSRASGAVTKFNILPPPRSPTPHDPEKVQAQRIMLDILGKVQQTIFKISQGDSKEAADLDKESREALKNHRNDFKFAEKQVFGRELRPGEFDSLPEDEKEKKSEEMMGVIKERIEGRRKAALNKKK</sequence>
<dbReference type="InterPro" id="IPR035969">
    <property type="entry name" value="Rab-GAP_TBC_sf"/>
</dbReference>
<dbReference type="KEGG" id="lak:106153737"/>